<proteinExistence type="predicted"/>
<sequence length="159" mass="17259">MHMHTPQSTPHVIPPAATPKRVYQSGTFSTQRDRAAHLQLLSMLRTAGHTVAWAPELCSARELDAAGIDGVHGLIFGRVRKALDDAEVMVVLLDCIRFDDGTPWEMGYAAARGIPVYALTTDTVRVECDMVLSLGNILQGSTITATSHTMPDLLALLHD</sequence>
<dbReference type="SMR" id="A0A0H3A7V7"/>
<accession>A0A0H3A7V7</accession>
<evidence type="ECO:0000313" key="2">
    <source>
        <dbReference type="Proteomes" id="UP000009173"/>
    </source>
</evidence>
<dbReference type="Proteomes" id="UP000009173">
    <property type="component" value="Chromosome"/>
</dbReference>
<dbReference type="HOGENOM" id="CLU_1675093_0_0_7"/>
<dbReference type="InterPro" id="IPR007710">
    <property type="entry name" value="Nucleoside_deoxyribTrfase"/>
</dbReference>
<dbReference type="KEGG" id="dvl:Dvul_1100"/>
<evidence type="ECO:0008006" key="3">
    <source>
        <dbReference type="Google" id="ProtNLM"/>
    </source>
</evidence>
<gene>
    <name evidence="1" type="ordered locus">Dvul_1100</name>
</gene>
<organism evidence="1 2">
    <name type="scientific">Nitratidesulfovibrio vulgaris (strain DP4)</name>
    <name type="common">Desulfovibrio vulgaris</name>
    <dbReference type="NCBI Taxonomy" id="391774"/>
    <lineage>
        <taxon>Bacteria</taxon>
        <taxon>Pseudomonadati</taxon>
        <taxon>Thermodesulfobacteriota</taxon>
        <taxon>Desulfovibrionia</taxon>
        <taxon>Desulfovibrionales</taxon>
        <taxon>Desulfovibrionaceae</taxon>
        <taxon>Nitratidesulfovibrio</taxon>
    </lineage>
</organism>
<dbReference type="Gene3D" id="3.40.50.450">
    <property type="match status" value="1"/>
</dbReference>
<reference evidence="2" key="1">
    <citation type="journal article" date="2009" name="Environ. Microbiol.">
        <title>Contribution of mobile genetic elements to Desulfovibrio vulgaris genome plasticity.</title>
        <authorList>
            <person name="Walker C.B."/>
            <person name="Stolyar S."/>
            <person name="Chivian D."/>
            <person name="Pinel N."/>
            <person name="Gabster J.A."/>
            <person name="Dehal P.S."/>
            <person name="He Z."/>
            <person name="Yang Z.K."/>
            <person name="Yen H.C."/>
            <person name="Zhou J."/>
            <person name="Wall J.D."/>
            <person name="Hazen T.C."/>
            <person name="Arkin A.P."/>
            <person name="Stahl D.A."/>
        </authorList>
    </citation>
    <scope>NUCLEOTIDE SEQUENCE [LARGE SCALE GENOMIC DNA]</scope>
    <source>
        <strain evidence="2">DP4</strain>
    </source>
</reference>
<protein>
    <recommendedName>
        <fullName evidence="3">Nucleoside 2-deoxyribosyltransferase</fullName>
    </recommendedName>
</protein>
<dbReference type="EMBL" id="CP000527">
    <property type="protein sequence ID" value="ABM28120.1"/>
    <property type="molecule type" value="Genomic_DNA"/>
</dbReference>
<dbReference type="AlphaFoldDB" id="A0A0H3A7V7"/>
<dbReference type="SUPFAM" id="SSF52309">
    <property type="entry name" value="N-(deoxy)ribosyltransferase-like"/>
    <property type="match status" value="1"/>
</dbReference>
<name>A0A0H3A7V7_NITV4</name>
<dbReference type="Pfam" id="PF05014">
    <property type="entry name" value="Nuc_deoxyrib_tr"/>
    <property type="match status" value="1"/>
</dbReference>
<evidence type="ECO:0000313" key="1">
    <source>
        <dbReference type="EMBL" id="ABM28120.1"/>
    </source>
</evidence>